<sequence>MVFISRKDIYGKLKEKKLVESRVEFDSTCRKGNGSPRRGRYALWLVDSSKQRLTRDNRQESVGKLLGASSPPYILAAKTAIMVPGSPRQFFFFKNLHGGSI</sequence>
<dbReference type="AlphaFoldDB" id="A0A7T8H320"/>
<organism evidence="1 2">
    <name type="scientific">Caligus rogercresseyi</name>
    <name type="common">Sea louse</name>
    <dbReference type="NCBI Taxonomy" id="217165"/>
    <lineage>
        <taxon>Eukaryota</taxon>
        <taxon>Metazoa</taxon>
        <taxon>Ecdysozoa</taxon>
        <taxon>Arthropoda</taxon>
        <taxon>Crustacea</taxon>
        <taxon>Multicrustacea</taxon>
        <taxon>Hexanauplia</taxon>
        <taxon>Copepoda</taxon>
        <taxon>Siphonostomatoida</taxon>
        <taxon>Caligidae</taxon>
        <taxon>Caligus</taxon>
    </lineage>
</organism>
<dbReference type="Proteomes" id="UP000595437">
    <property type="component" value="Chromosome 11"/>
</dbReference>
<name>A0A7T8H320_CALRO</name>
<reference evidence="2" key="1">
    <citation type="submission" date="2021-01" db="EMBL/GenBank/DDBJ databases">
        <title>Caligus Genome Assembly.</title>
        <authorList>
            <person name="Gallardo-Escarate C."/>
        </authorList>
    </citation>
    <scope>NUCLEOTIDE SEQUENCE [LARGE SCALE GENOMIC DNA]</scope>
</reference>
<gene>
    <name evidence="1" type="ORF">FKW44_016706</name>
</gene>
<accession>A0A7T8H320</accession>
<evidence type="ECO:0000313" key="1">
    <source>
        <dbReference type="EMBL" id="QQP42135.1"/>
    </source>
</evidence>
<protein>
    <submittedName>
        <fullName evidence="1">Uncharacterized protein</fullName>
    </submittedName>
</protein>
<evidence type="ECO:0000313" key="2">
    <source>
        <dbReference type="Proteomes" id="UP000595437"/>
    </source>
</evidence>
<keyword evidence="2" id="KW-1185">Reference proteome</keyword>
<proteinExistence type="predicted"/>
<dbReference type="EMBL" id="CP045900">
    <property type="protein sequence ID" value="QQP42135.1"/>
    <property type="molecule type" value="Genomic_DNA"/>
</dbReference>